<dbReference type="PANTHER" id="PTHR46469">
    <property type="entry name" value="TRANSCRIPTION INITIATION FACTOR TFIID SUBUNIT 8"/>
    <property type="match status" value="1"/>
</dbReference>
<feature type="domain" description="Transcription factor TFIID subunit 8 C-terminal" evidence="8">
    <location>
        <begin position="181"/>
        <end position="228"/>
    </location>
</feature>
<sequence length="331" mass="36323">MAPLPSNDLTPLKRNSTTANFDAPAAKKQNRGSVRHHRPFGLPAQAIRDQTAPQDGETVDALLERSIVLALKAVGFAGADPRALQAFRLEVEEYMHHFLGDVRQSMLSSRRVQPTPADFLQSLHTHQLLLTSLLPHLTPPVTADKSLVVLSPATTESELQNQQVSSDLFLDSTSNEDARSYIPSHFPPFPSQHTYKATPSLPSVERDPRKVRERAAQDARLAEAALRKVVRATSDMKLSTTAPNGNAVRSLRARRDDVWKEAMQTVTPTPSIETDDIDGMQGLEGRGGHSASKRNAANPNGYLSTSVNAGKHYWRRVGKRQISKPAANNPD</sequence>
<dbReference type="OrthoDB" id="2193813at2759"/>
<comment type="caution">
    <text evidence="9">The sequence shown here is derived from an EMBL/GenBank/DDBJ whole genome shotgun (WGS) entry which is preliminary data.</text>
</comment>
<feature type="compositionally biased region" description="Basic residues" evidence="7">
    <location>
        <begin position="28"/>
        <end position="39"/>
    </location>
</feature>
<comment type="similarity">
    <text evidence="2">Belongs to the TAF8 family.</text>
</comment>
<protein>
    <recommendedName>
        <fullName evidence="3">Transcription initiation factor TFIID subunit 8</fullName>
    </recommendedName>
</protein>
<dbReference type="InterPro" id="IPR009072">
    <property type="entry name" value="Histone-fold"/>
</dbReference>
<dbReference type="AlphaFoldDB" id="A0A8H3G1T5"/>
<evidence type="ECO:0000256" key="7">
    <source>
        <dbReference type="SAM" id="MobiDB-lite"/>
    </source>
</evidence>
<organism evidence="9 10">
    <name type="scientific">Heterodermia speciosa</name>
    <dbReference type="NCBI Taxonomy" id="116794"/>
    <lineage>
        <taxon>Eukaryota</taxon>
        <taxon>Fungi</taxon>
        <taxon>Dikarya</taxon>
        <taxon>Ascomycota</taxon>
        <taxon>Pezizomycotina</taxon>
        <taxon>Lecanoromycetes</taxon>
        <taxon>OSLEUM clade</taxon>
        <taxon>Lecanoromycetidae</taxon>
        <taxon>Caliciales</taxon>
        <taxon>Physciaceae</taxon>
        <taxon>Heterodermia</taxon>
    </lineage>
</organism>
<feature type="region of interest" description="Disordered" evidence="7">
    <location>
        <begin position="185"/>
        <end position="209"/>
    </location>
</feature>
<keyword evidence="4" id="KW-0805">Transcription regulation</keyword>
<evidence type="ECO:0000256" key="5">
    <source>
        <dbReference type="ARBA" id="ARBA00023163"/>
    </source>
</evidence>
<keyword evidence="10" id="KW-1185">Reference proteome</keyword>
<feature type="region of interest" description="Disordered" evidence="7">
    <location>
        <begin position="269"/>
        <end position="331"/>
    </location>
</feature>
<feature type="compositionally biased region" description="Polar residues" evidence="7">
    <location>
        <begin position="293"/>
        <end position="308"/>
    </location>
</feature>
<dbReference type="GO" id="GO:0046982">
    <property type="term" value="F:protein heterodimerization activity"/>
    <property type="evidence" value="ECO:0007669"/>
    <property type="project" value="InterPro"/>
</dbReference>
<dbReference type="PANTHER" id="PTHR46469:SF1">
    <property type="entry name" value="TRANSCRIPTION INITIATION FACTOR TFIID SUBUNIT 8"/>
    <property type="match status" value="1"/>
</dbReference>
<dbReference type="Gene3D" id="1.10.20.10">
    <property type="entry name" value="Histone, subunit A"/>
    <property type="match status" value="1"/>
</dbReference>
<dbReference type="InterPro" id="IPR019473">
    <property type="entry name" value="TFIID_su8_C"/>
</dbReference>
<keyword evidence="5" id="KW-0804">Transcription</keyword>
<dbReference type="CDD" id="cd00076">
    <property type="entry name" value="HFD_SF"/>
    <property type="match status" value="1"/>
</dbReference>
<accession>A0A8H3G1T5</accession>
<evidence type="ECO:0000256" key="4">
    <source>
        <dbReference type="ARBA" id="ARBA00023015"/>
    </source>
</evidence>
<feature type="compositionally biased region" description="Polar residues" evidence="7">
    <location>
        <begin position="191"/>
        <end position="201"/>
    </location>
</feature>
<keyword evidence="6" id="KW-0539">Nucleus</keyword>
<dbReference type="GO" id="GO:0006367">
    <property type="term" value="P:transcription initiation at RNA polymerase II promoter"/>
    <property type="evidence" value="ECO:0007669"/>
    <property type="project" value="TreeGrafter"/>
</dbReference>
<evidence type="ECO:0000313" key="9">
    <source>
        <dbReference type="EMBL" id="CAF9935029.1"/>
    </source>
</evidence>
<gene>
    <name evidence="9" type="ORF">HETSPECPRED_009439</name>
</gene>
<feature type="compositionally biased region" description="Basic residues" evidence="7">
    <location>
        <begin position="312"/>
        <end position="322"/>
    </location>
</feature>
<evidence type="ECO:0000256" key="6">
    <source>
        <dbReference type="ARBA" id="ARBA00023242"/>
    </source>
</evidence>
<dbReference type="GO" id="GO:0005669">
    <property type="term" value="C:transcription factor TFIID complex"/>
    <property type="evidence" value="ECO:0007669"/>
    <property type="project" value="InterPro"/>
</dbReference>
<dbReference type="CDD" id="cd08049">
    <property type="entry name" value="TAF8"/>
    <property type="match status" value="1"/>
</dbReference>
<dbReference type="Pfam" id="PF10406">
    <property type="entry name" value="TAF8_C"/>
    <property type="match status" value="1"/>
</dbReference>
<dbReference type="InterPro" id="IPR037818">
    <property type="entry name" value="TAF8"/>
</dbReference>
<evidence type="ECO:0000256" key="3">
    <source>
        <dbReference type="ARBA" id="ARBA00017307"/>
    </source>
</evidence>
<feature type="compositionally biased region" description="Polar residues" evidence="7">
    <location>
        <begin position="7"/>
        <end position="20"/>
    </location>
</feature>
<dbReference type="EMBL" id="CAJPDS010000079">
    <property type="protein sequence ID" value="CAF9935029.1"/>
    <property type="molecule type" value="Genomic_DNA"/>
</dbReference>
<evidence type="ECO:0000256" key="2">
    <source>
        <dbReference type="ARBA" id="ARBA00008767"/>
    </source>
</evidence>
<reference evidence="9" key="1">
    <citation type="submission" date="2021-03" db="EMBL/GenBank/DDBJ databases">
        <authorList>
            <person name="Tagirdzhanova G."/>
        </authorList>
    </citation>
    <scope>NUCLEOTIDE SEQUENCE</scope>
</reference>
<evidence type="ECO:0000259" key="8">
    <source>
        <dbReference type="Pfam" id="PF10406"/>
    </source>
</evidence>
<name>A0A8H3G1T5_9LECA</name>
<feature type="region of interest" description="Disordered" evidence="7">
    <location>
        <begin position="1"/>
        <end position="53"/>
    </location>
</feature>
<proteinExistence type="inferred from homology"/>
<evidence type="ECO:0000256" key="1">
    <source>
        <dbReference type="ARBA" id="ARBA00004123"/>
    </source>
</evidence>
<evidence type="ECO:0000313" key="10">
    <source>
        <dbReference type="Proteomes" id="UP000664521"/>
    </source>
</evidence>
<dbReference type="Proteomes" id="UP000664521">
    <property type="component" value="Unassembled WGS sequence"/>
</dbReference>
<comment type="subcellular location">
    <subcellularLocation>
        <location evidence="1">Nucleus</location>
    </subcellularLocation>
</comment>